<protein>
    <recommendedName>
        <fullName evidence="4">Lysylphosphatidylglycerol synthase TM region</fullName>
    </recommendedName>
</protein>
<dbReference type="AlphaFoldDB" id="A0A1J5MZU5"/>
<keyword evidence="1" id="KW-1133">Transmembrane helix</keyword>
<evidence type="ECO:0000313" key="3">
    <source>
        <dbReference type="Proteomes" id="UP000181901"/>
    </source>
</evidence>
<feature type="transmembrane region" description="Helical" evidence="1">
    <location>
        <begin position="193"/>
        <end position="219"/>
    </location>
</feature>
<dbReference type="RefSeq" id="WP_071547334.1">
    <property type="nucleotide sequence ID" value="NZ_LKAQ01000005.1"/>
</dbReference>
<keyword evidence="1" id="KW-0472">Membrane</keyword>
<feature type="transmembrane region" description="Helical" evidence="1">
    <location>
        <begin position="266"/>
        <end position="288"/>
    </location>
</feature>
<feature type="transmembrane region" description="Helical" evidence="1">
    <location>
        <begin position="149"/>
        <end position="172"/>
    </location>
</feature>
<dbReference type="Proteomes" id="UP000181901">
    <property type="component" value="Unassembled WGS sequence"/>
</dbReference>
<dbReference type="OrthoDB" id="5624213at2"/>
<feature type="transmembrane region" description="Helical" evidence="1">
    <location>
        <begin position="121"/>
        <end position="143"/>
    </location>
</feature>
<sequence>MPLKKILTILYLLAVALSCAWYINANLDALRESLSRIDVKWQLLSLTCLLPLYLSLLMNFVATQRRVEEPARKIRFSQWFCGFIYGHIGRYVPGKVAMIFGRIHFFERLGLSKKALTVSTLYENFFLVIVSIVLSMPALGAAIDRDGDAVSHFVTGIAFIALSLVFIGSPLFEKSFLLALRIFKREPPKQSLFLTKSQILAVLPYAFLVVVFTGCALFALLRSFAPLEWTFYNVAMVTSAYAFASAAGILALFAPSGIGVREGVAAYILGGCLHLVDPVVLVMALILFRVELMVVEFLLLSVAWLIKDEGRTIS</sequence>
<gene>
    <name evidence="2" type="ORF">BerOc1_03660</name>
</gene>
<feature type="transmembrane region" description="Helical" evidence="1">
    <location>
        <begin position="41"/>
        <end position="62"/>
    </location>
</feature>
<feature type="transmembrane region" description="Helical" evidence="1">
    <location>
        <begin position="231"/>
        <end position="254"/>
    </location>
</feature>
<evidence type="ECO:0000313" key="2">
    <source>
        <dbReference type="EMBL" id="OIQ48907.1"/>
    </source>
</evidence>
<reference evidence="2 3" key="1">
    <citation type="submission" date="2015-09" db="EMBL/GenBank/DDBJ databases">
        <title>Genome of Desulfovibrio dechloracetivorans BerOc1, a mercury methylating strain isolated from highly hydrocarbons and metals contaminated coastal sediments.</title>
        <authorList>
            <person name="Goni Urriza M."/>
            <person name="Gassie C."/>
            <person name="Bouchez O."/>
            <person name="Klopp C."/>
            <person name="Ranchou-Peyruse A."/>
            <person name="Remy G."/>
        </authorList>
    </citation>
    <scope>NUCLEOTIDE SEQUENCE [LARGE SCALE GENOMIC DNA]</scope>
    <source>
        <strain evidence="2 3">BerOc1</strain>
    </source>
</reference>
<accession>A0A1J5MZU5</accession>
<keyword evidence="1" id="KW-0812">Transmembrane</keyword>
<evidence type="ECO:0008006" key="4">
    <source>
        <dbReference type="Google" id="ProtNLM"/>
    </source>
</evidence>
<organism evidence="2 3">
    <name type="scientific">Pseudodesulfovibrio hydrargyri</name>
    <dbReference type="NCBI Taxonomy" id="2125990"/>
    <lineage>
        <taxon>Bacteria</taxon>
        <taxon>Pseudomonadati</taxon>
        <taxon>Thermodesulfobacteriota</taxon>
        <taxon>Desulfovibrionia</taxon>
        <taxon>Desulfovibrionales</taxon>
        <taxon>Desulfovibrionaceae</taxon>
    </lineage>
</organism>
<keyword evidence="3" id="KW-1185">Reference proteome</keyword>
<dbReference type="PROSITE" id="PS51257">
    <property type="entry name" value="PROKAR_LIPOPROTEIN"/>
    <property type="match status" value="1"/>
</dbReference>
<name>A0A1J5MZU5_9BACT</name>
<comment type="caution">
    <text evidence="2">The sequence shown here is derived from an EMBL/GenBank/DDBJ whole genome shotgun (WGS) entry which is preliminary data.</text>
</comment>
<dbReference type="EMBL" id="LKAQ01000005">
    <property type="protein sequence ID" value="OIQ48907.1"/>
    <property type="molecule type" value="Genomic_DNA"/>
</dbReference>
<proteinExistence type="predicted"/>
<evidence type="ECO:0000256" key="1">
    <source>
        <dbReference type="SAM" id="Phobius"/>
    </source>
</evidence>